<evidence type="ECO:0000256" key="2">
    <source>
        <dbReference type="PIRSR" id="PIRSR605511-1"/>
    </source>
</evidence>
<evidence type="ECO:0000259" key="4">
    <source>
        <dbReference type="Pfam" id="PF08450"/>
    </source>
</evidence>
<dbReference type="PANTHER" id="PTHR10907:SF47">
    <property type="entry name" value="REGUCALCIN"/>
    <property type="match status" value="1"/>
</dbReference>
<dbReference type="PRINTS" id="PR01790">
    <property type="entry name" value="SMP30FAMILY"/>
</dbReference>
<feature type="binding site" evidence="3">
    <location>
        <position position="9"/>
    </location>
    <ligand>
        <name>a divalent metal cation</name>
        <dbReference type="ChEBI" id="CHEBI:60240"/>
    </ligand>
</feature>
<dbReference type="Proteomes" id="UP000054396">
    <property type="component" value="Unassembled WGS sequence"/>
</dbReference>
<feature type="binding site" evidence="3">
    <location>
        <position position="92"/>
    </location>
    <ligand>
        <name>substrate</name>
    </ligand>
</feature>
<dbReference type="InterPro" id="IPR005511">
    <property type="entry name" value="SMP-30"/>
</dbReference>
<dbReference type="Pfam" id="PF08450">
    <property type="entry name" value="SGL"/>
    <property type="match status" value="1"/>
</dbReference>
<comment type="caution">
    <text evidence="5">The sequence shown here is derived from an EMBL/GenBank/DDBJ whole genome shotgun (WGS) entry which is preliminary data.</text>
</comment>
<dbReference type="GO" id="GO:0019853">
    <property type="term" value="P:L-ascorbic acid biosynthetic process"/>
    <property type="evidence" value="ECO:0007669"/>
    <property type="project" value="TreeGrafter"/>
</dbReference>
<keyword evidence="3" id="KW-0479">Metal-binding</keyword>
<dbReference type="PANTHER" id="PTHR10907">
    <property type="entry name" value="REGUCALCIN"/>
    <property type="match status" value="1"/>
</dbReference>
<evidence type="ECO:0000256" key="3">
    <source>
        <dbReference type="PIRSR" id="PIRSR605511-2"/>
    </source>
</evidence>
<dbReference type="InterPro" id="IPR013658">
    <property type="entry name" value="SGL"/>
</dbReference>
<comment type="similarity">
    <text evidence="1">Belongs to the SMP-30/CGR1 family.</text>
</comment>
<dbReference type="GO" id="GO:0005509">
    <property type="term" value="F:calcium ion binding"/>
    <property type="evidence" value="ECO:0007669"/>
    <property type="project" value="TreeGrafter"/>
</dbReference>
<evidence type="ECO:0000313" key="5">
    <source>
        <dbReference type="EMBL" id="KUF11540.1"/>
    </source>
</evidence>
<feature type="binding site" evidence="3">
    <location>
        <position position="141"/>
    </location>
    <ligand>
        <name>a divalent metal cation</name>
        <dbReference type="ChEBI" id="CHEBI:60240"/>
    </ligand>
</feature>
<keyword evidence="6" id="KW-1185">Reference proteome</keyword>
<dbReference type="GO" id="GO:0004341">
    <property type="term" value="F:gluconolactonase activity"/>
    <property type="evidence" value="ECO:0007669"/>
    <property type="project" value="TreeGrafter"/>
</dbReference>
<dbReference type="EMBL" id="LPXO01000003">
    <property type="protein sequence ID" value="KUF11540.1"/>
    <property type="molecule type" value="Genomic_DNA"/>
</dbReference>
<gene>
    <name evidence="5" type="ORF">AVJ23_07205</name>
</gene>
<dbReference type="Gene3D" id="2.120.10.30">
    <property type="entry name" value="TolB, C-terminal domain"/>
    <property type="match status" value="1"/>
</dbReference>
<organism evidence="5 6">
    <name type="scientific">Pseudoponticoccus marisrubri</name>
    <dbReference type="NCBI Taxonomy" id="1685382"/>
    <lineage>
        <taxon>Bacteria</taxon>
        <taxon>Pseudomonadati</taxon>
        <taxon>Pseudomonadota</taxon>
        <taxon>Alphaproteobacteria</taxon>
        <taxon>Rhodobacterales</taxon>
        <taxon>Roseobacteraceae</taxon>
        <taxon>Pseudoponticoccus</taxon>
    </lineage>
</organism>
<keyword evidence="3" id="KW-0862">Zinc</keyword>
<proteinExistence type="inferred from homology"/>
<feature type="active site" description="Proton donor/acceptor" evidence="2">
    <location>
        <position position="193"/>
    </location>
</feature>
<feature type="binding site" evidence="3">
    <location>
        <position position="193"/>
    </location>
    <ligand>
        <name>a divalent metal cation</name>
        <dbReference type="ChEBI" id="CHEBI:60240"/>
    </ligand>
</feature>
<reference evidence="5 6" key="1">
    <citation type="submission" date="2015-12" db="EMBL/GenBank/DDBJ databases">
        <authorList>
            <person name="Shamseldin A."/>
            <person name="Moawad H."/>
            <person name="Abd El-Rahim W.M."/>
            <person name="Sadowsky M.J."/>
        </authorList>
    </citation>
    <scope>NUCLEOTIDE SEQUENCE [LARGE SCALE GENOMIC DNA]</scope>
    <source>
        <strain evidence="5 6">SJ5A-1</strain>
    </source>
</reference>
<dbReference type="STRING" id="1685382.AVJ23_07205"/>
<feature type="domain" description="SMP-30/Gluconolactonase/LRE-like region" evidence="4">
    <location>
        <begin position="7"/>
        <end position="251"/>
    </location>
</feature>
<evidence type="ECO:0000313" key="6">
    <source>
        <dbReference type="Proteomes" id="UP000054396"/>
    </source>
</evidence>
<comment type="cofactor">
    <cofactor evidence="3">
        <name>Zn(2+)</name>
        <dbReference type="ChEBI" id="CHEBI:29105"/>
    </cofactor>
    <text evidence="3">Binds 1 divalent metal cation per subunit.</text>
</comment>
<dbReference type="InterPro" id="IPR011042">
    <property type="entry name" value="6-blade_b-propeller_TolB-like"/>
</dbReference>
<dbReference type="SUPFAM" id="SSF63829">
    <property type="entry name" value="Calcium-dependent phosphotriesterase"/>
    <property type="match status" value="1"/>
</dbReference>
<accession>A0A0W7WM23</accession>
<protein>
    <recommendedName>
        <fullName evidence="4">SMP-30/Gluconolactonase/LRE-like region domain-containing protein</fullName>
    </recommendedName>
</protein>
<dbReference type="AlphaFoldDB" id="A0A0W7WM23"/>
<evidence type="ECO:0000256" key="1">
    <source>
        <dbReference type="ARBA" id="ARBA00008853"/>
    </source>
</evidence>
<name>A0A0W7WM23_9RHOB</name>
<sequence>MDSHSQVGEGAIWDERAGVLWWLDIPAGLLHRFDPASGENTSQEFGEPVGCLALRETGGMVLACKSGFWLYDWDSGRREPLSDPEAHLPENRFNDGTTDARGRFWAGTMKDGGEPEPMGRFYRLDTDFNVTPWKDGIYTTNGQAFSPDGTIMYYSDSNAAVRTVWAADYDLDTGTPHGERVFFDTRSVKGRPDGGTVDADGCYWMAGVSGGQVYRITPDGKLDMTIDVPVERPSKPMFGGPDLKTLYLTSIGAGADLAAQPQAGGLFAITGTGAQGVPQWRFGG</sequence>
<feature type="binding site" evidence="3">
    <location>
        <position position="94"/>
    </location>
    <ligand>
        <name>substrate</name>
    </ligand>
</feature>